<dbReference type="Pfam" id="PF00535">
    <property type="entry name" value="Glycos_transf_2"/>
    <property type="match status" value="1"/>
</dbReference>
<feature type="domain" description="Glycosyltransferase 2-like" evidence="1">
    <location>
        <begin position="3"/>
        <end position="176"/>
    </location>
</feature>
<keyword evidence="2" id="KW-0328">Glycosyltransferase</keyword>
<dbReference type="InterPro" id="IPR029044">
    <property type="entry name" value="Nucleotide-diphossugar_trans"/>
</dbReference>
<dbReference type="Gene3D" id="3.90.550.10">
    <property type="entry name" value="Spore Coat Polysaccharide Biosynthesis Protein SpsA, Chain A"/>
    <property type="match status" value="1"/>
</dbReference>
<dbReference type="InterPro" id="IPR050834">
    <property type="entry name" value="Glycosyltransf_2"/>
</dbReference>
<dbReference type="AlphaFoldDB" id="A0AAU9C0D5"/>
<protein>
    <submittedName>
        <fullName evidence="2">Glucosyl-dolichyl phosphate glucuronosyltransferase</fullName>
        <ecNumber evidence="2">2.4.1.356</ecNumber>
    </submittedName>
</protein>
<reference evidence="3" key="1">
    <citation type="journal article" date="2024" name="Int. J. Syst. Evol. Microbiol.">
        <title>Methylomarinovum tepidoasis sp. nov., a moderately thermophilic methanotroph of the family Methylothermaceae isolated from a deep-sea hydrothermal field.</title>
        <authorList>
            <person name="Hirayama H."/>
            <person name="Takaki Y."/>
            <person name="Abe M."/>
            <person name="Miyazaki M."/>
            <person name="Uematsu K."/>
            <person name="Matsui Y."/>
            <person name="Takai K."/>
        </authorList>
    </citation>
    <scope>NUCLEOTIDE SEQUENCE [LARGE SCALE GENOMIC DNA]</scope>
    <source>
        <strain evidence="3">IT-9</strain>
    </source>
</reference>
<accession>A0AAU9C0D5</accession>
<evidence type="ECO:0000313" key="3">
    <source>
        <dbReference type="Proteomes" id="UP001321825"/>
    </source>
</evidence>
<organism evidence="2 3">
    <name type="scientific">Methylomarinovum caldicuralii</name>
    <dbReference type="NCBI Taxonomy" id="438856"/>
    <lineage>
        <taxon>Bacteria</taxon>
        <taxon>Pseudomonadati</taxon>
        <taxon>Pseudomonadota</taxon>
        <taxon>Gammaproteobacteria</taxon>
        <taxon>Methylococcales</taxon>
        <taxon>Methylothermaceae</taxon>
        <taxon>Methylomarinovum</taxon>
    </lineage>
</organism>
<dbReference type="PANTHER" id="PTHR43685">
    <property type="entry name" value="GLYCOSYLTRANSFERASE"/>
    <property type="match status" value="1"/>
</dbReference>
<keyword evidence="3" id="KW-1185">Reference proteome</keyword>
<gene>
    <name evidence="2" type="ORF">MIT9_P1705</name>
</gene>
<dbReference type="Proteomes" id="UP001321825">
    <property type="component" value="Chromosome"/>
</dbReference>
<proteinExistence type="predicted"/>
<evidence type="ECO:0000259" key="1">
    <source>
        <dbReference type="Pfam" id="PF00535"/>
    </source>
</evidence>
<dbReference type="EC" id="2.4.1.356" evidence="2"/>
<dbReference type="InterPro" id="IPR001173">
    <property type="entry name" value="Glyco_trans_2-like"/>
</dbReference>
<dbReference type="GO" id="GO:0016757">
    <property type="term" value="F:glycosyltransferase activity"/>
    <property type="evidence" value="ECO:0007669"/>
    <property type="project" value="UniProtKB-KW"/>
</dbReference>
<dbReference type="SUPFAM" id="SSF53448">
    <property type="entry name" value="Nucleotide-diphospho-sugar transferases"/>
    <property type="match status" value="1"/>
</dbReference>
<dbReference type="RefSeq" id="WP_317704531.1">
    <property type="nucleotide sequence ID" value="NZ_AP024714.1"/>
</dbReference>
<keyword evidence="2" id="KW-0808">Transferase</keyword>
<dbReference type="PANTHER" id="PTHR43685:SF2">
    <property type="entry name" value="GLYCOSYLTRANSFERASE 2-LIKE DOMAIN-CONTAINING PROTEIN"/>
    <property type="match status" value="1"/>
</dbReference>
<dbReference type="EMBL" id="AP024714">
    <property type="protein sequence ID" value="BCX82120.1"/>
    <property type="molecule type" value="Genomic_DNA"/>
</dbReference>
<name>A0AAU9C0D5_9GAMM</name>
<dbReference type="KEGG" id="mcau:MIT9_P1705"/>
<evidence type="ECO:0000313" key="2">
    <source>
        <dbReference type="EMBL" id="BCX82120.1"/>
    </source>
</evidence>
<sequence length="321" mass="36090">MISVIICTHNRGDILGDTLASLVPAVGEAEANGVAVELILVDNHSSDATGEIGKCFAAGHAWARYVFEPETGLSYARNRGIQEARGDILAFADDDVFFDNAWLKALAEAFRIHPDAGCVGGKTIPLFESGEPPWLHEQLLYMYGATNSGDAICWFDPPKHPYGVNMAFRRQVFERVGLFDPRLGRIGKSLLSGEEADFFKRVYAAGYQVLYTPFAVLWHRIPAARTEKSWVLRRSYWQGISDVVHRQIDSPLSRGSLVSQAARETRDLFHRLKGPSWNPRKILWHIRGLPFYARAWHMAKLGFILQSLREAVRLRPIRVSS</sequence>